<dbReference type="EMBL" id="CALNXJ010000056">
    <property type="protein sequence ID" value="CAH3154585.1"/>
    <property type="molecule type" value="Genomic_DNA"/>
</dbReference>
<dbReference type="Proteomes" id="UP001159428">
    <property type="component" value="Unassembled WGS sequence"/>
</dbReference>
<evidence type="ECO:0000313" key="4">
    <source>
        <dbReference type="Proteomes" id="UP001159428"/>
    </source>
</evidence>
<organism evidence="3 4">
    <name type="scientific">Pocillopora meandrina</name>
    <dbReference type="NCBI Taxonomy" id="46732"/>
    <lineage>
        <taxon>Eukaryota</taxon>
        <taxon>Metazoa</taxon>
        <taxon>Cnidaria</taxon>
        <taxon>Anthozoa</taxon>
        <taxon>Hexacorallia</taxon>
        <taxon>Scleractinia</taxon>
        <taxon>Astrocoeniina</taxon>
        <taxon>Pocilloporidae</taxon>
        <taxon>Pocillopora</taxon>
    </lineage>
</organism>
<evidence type="ECO:0000256" key="1">
    <source>
        <dbReference type="SAM" id="SignalP"/>
    </source>
</evidence>
<proteinExistence type="predicted"/>
<dbReference type="AlphaFoldDB" id="A0AAU9XP76"/>
<comment type="caution">
    <text evidence="3">The sequence shown here is derived from an EMBL/GenBank/DDBJ whole genome shotgun (WGS) entry which is preliminary data.</text>
</comment>
<feature type="signal peptide" evidence="1">
    <location>
        <begin position="1"/>
        <end position="22"/>
    </location>
</feature>
<evidence type="ECO:0000313" key="3">
    <source>
        <dbReference type="EMBL" id="CAH3154585.1"/>
    </source>
</evidence>
<keyword evidence="1" id="KW-0732">Signal</keyword>
<name>A0AAU9XP76_9CNID</name>
<dbReference type="PROSITE" id="PS50192">
    <property type="entry name" value="T_SNARE"/>
    <property type="match status" value="1"/>
</dbReference>
<keyword evidence="4" id="KW-1185">Reference proteome</keyword>
<dbReference type="SUPFAM" id="SSF58038">
    <property type="entry name" value="SNARE fusion complex"/>
    <property type="match status" value="1"/>
</dbReference>
<accession>A0AAU9XP76</accession>
<gene>
    <name evidence="3" type="ORF">PMEA_00027616</name>
</gene>
<evidence type="ECO:0000259" key="2">
    <source>
        <dbReference type="PROSITE" id="PS50192"/>
    </source>
</evidence>
<feature type="chain" id="PRO_5043347779" description="t-SNARE coiled-coil homology domain-containing protein" evidence="1">
    <location>
        <begin position="23"/>
        <end position="128"/>
    </location>
</feature>
<reference evidence="3 4" key="1">
    <citation type="submission" date="2022-05" db="EMBL/GenBank/DDBJ databases">
        <authorList>
            <consortium name="Genoscope - CEA"/>
            <person name="William W."/>
        </authorList>
    </citation>
    <scope>NUCLEOTIDE SEQUENCE [LARGE SCALE GENOMIC DNA]</scope>
</reference>
<dbReference type="Gene3D" id="1.20.5.110">
    <property type="match status" value="1"/>
</dbReference>
<protein>
    <recommendedName>
        <fullName evidence="2">t-SNARE coiled-coil homology domain-containing protein</fullName>
    </recommendedName>
</protein>
<dbReference type="InterPro" id="IPR000727">
    <property type="entry name" value="T_SNARE_dom"/>
</dbReference>
<sequence>MMNLLMMLVIQIVMIQIQRNKCETVKLSNPFFFTSFINKLICFSEGEKCEEDSIGVPTREKNSKTVTDAEAAEMGQVLQDMRSLALGIQEEQDRQLQQLDLLSDSVDKAYERIRTDVRQVNKLTLFGI</sequence>
<feature type="domain" description="T-SNARE coiled-coil homology" evidence="2">
    <location>
        <begin position="61"/>
        <end position="123"/>
    </location>
</feature>